<evidence type="ECO:0000313" key="1">
    <source>
        <dbReference type="EMBL" id="EKC75873.1"/>
    </source>
</evidence>
<comment type="caution">
    <text evidence="1">The sequence shown here is derived from an EMBL/GenBank/DDBJ whole genome shotgun (WGS) entry which is preliminary data.</text>
</comment>
<organism evidence="1">
    <name type="scientific">human gut metagenome</name>
    <dbReference type="NCBI Taxonomy" id="408170"/>
    <lineage>
        <taxon>unclassified sequences</taxon>
        <taxon>metagenomes</taxon>
        <taxon>organismal metagenomes</taxon>
    </lineage>
</organism>
<reference evidence="1" key="1">
    <citation type="journal article" date="2013" name="Environ. Microbiol.">
        <title>Microbiota from the distal guts of lean and obese adolescents exhibit partial functional redundancy besides clear differences in community structure.</title>
        <authorList>
            <person name="Ferrer M."/>
            <person name="Ruiz A."/>
            <person name="Lanza F."/>
            <person name="Haange S.B."/>
            <person name="Oberbach A."/>
            <person name="Till H."/>
            <person name="Bargiela R."/>
            <person name="Campoy C."/>
            <person name="Segura M.T."/>
            <person name="Richter M."/>
            <person name="von Bergen M."/>
            <person name="Seifert J."/>
            <person name="Suarez A."/>
        </authorList>
    </citation>
    <scope>NUCLEOTIDE SEQUENCE</scope>
</reference>
<proteinExistence type="predicted"/>
<accession>K1U0V0</accession>
<protein>
    <submittedName>
        <fullName evidence="1">Mobilization protein</fullName>
    </submittedName>
</protein>
<dbReference type="AlphaFoldDB" id="K1U0V0"/>
<gene>
    <name evidence="1" type="ORF">LEA_04982</name>
</gene>
<dbReference type="EMBL" id="AJWY01003260">
    <property type="protein sequence ID" value="EKC75873.1"/>
    <property type="molecule type" value="Genomic_DNA"/>
</dbReference>
<name>K1U0V0_9ZZZZ</name>
<sequence length="96" mass="11113">MPQAENTLITITVKIKLHGIFFIGHKESKRFIGHRTIRPYREKIIPKNADPTRTHLNRVLVEYPDGVHGRDEAIAHRLNTAGIRRKITHDQVRVFG</sequence>